<accession>A0A4R5KS39</accession>
<keyword evidence="2" id="KW-1185">Reference proteome</keyword>
<dbReference type="AlphaFoldDB" id="A0A4R5KS39"/>
<reference evidence="1 2" key="1">
    <citation type="submission" date="2019-03" db="EMBL/GenBank/DDBJ databases">
        <title>This is whole genome sequence of Paenibacillus sp MS74 strain.</title>
        <authorList>
            <person name="Trinh H.N."/>
        </authorList>
    </citation>
    <scope>NUCLEOTIDE SEQUENCE [LARGE SCALE GENOMIC DNA]</scope>
    <source>
        <strain evidence="1 2">MS74</strain>
    </source>
</reference>
<proteinExistence type="predicted"/>
<dbReference type="OrthoDB" id="2967153at2"/>
<gene>
    <name evidence="1" type="ORF">E1757_08910</name>
</gene>
<organism evidence="1 2">
    <name type="scientific">Paenibacillus piri</name>
    <dbReference type="NCBI Taxonomy" id="2547395"/>
    <lineage>
        <taxon>Bacteria</taxon>
        <taxon>Bacillati</taxon>
        <taxon>Bacillota</taxon>
        <taxon>Bacilli</taxon>
        <taxon>Bacillales</taxon>
        <taxon>Paenibacillaceae</taxon>
        <taxon>Paenibacillus</taxon>
    </lineage>
</organism>
<dbReference type="Proteomes" id="UP000295636">
    <property type="component" value="Unassembled WGS sequence"/>
</dbReference>
<protein>
    <recommendedName>
        <fullName evidence="3">NIPSNAP domain-containing protein</fullName>
    </recommendedName>
</protein>
<dbReference type="RefSeq" id="WP_133226899.1">
    <property type="nucleotide sequence ID" value="NZ_SMRT01000003.1"/>
</dbReference>
<dbReference type="EMBL" id="SMRT01000003">
    <property type="protein sequence ID" value="TDF98649.1"/>
    <property type="molecule type" value="Genomic_DNA"/>
</dbReference>
<evidence type="ECO:0000313" key="1">
    <source>
        <dbReference type="EMBL" id="TDF98649.1"/>
    </source>
</evidence>
<name>A0A4R5KS39_9BACL</name>
<evidence type="ECO:0008006" key="3">
    <source>
        <dbReference type="Google" id="ProtNLM"/>
    </source>
</evidence>
<sequence length="107" mass="12793">MHKTFIEYQIFTEYKAVYSNWMERVRAAYPELELYEGADQPGLFVEVWSGLSRQEYELLKAVRLQSERPANESSDRLNFDNTDWLQLNQWVPGGAAKIHIWYFEKVR</sequence>
<comment type="caution">
    <text evidence="1">The sequence shown here is derived from an EMBL/GenBank/DDBJ whole genome shotgun (WGS) entry which is preliminary data.</text>
</comment>
<evidence type="ECO:0000313" key="2">
    <source>
        <dbReference type="Proteomes" id="UP000295636"/>
    </source>
</evidence>